<evidence type="ECO:0000313" key="1">
    <source>
        <dbReference type="EMBL" id="KAJ2884296.1"/>
    </source>
</evidence>
<feature type="non-terminal residue" evidence="1">
    <location>
        <position position="1"/>
    </location>
</feature>
<protein>
    <submittedName>
        <fullName evidence="1">Uncharacterized protein</fullName>
    </submittedName>
</protein>
<dbReference type="Proteomes" id="UP001139981">
    <property type="component" value="Unassembled WGS sequence"/>
</dbReference>
<gene>
    <name evidence="1" type="ORF">IWW38_005443</name>
</gene>
<accession>A0ACC1LUQ3</accession>
<keyword evidence="2" id="KW-1185">Reference proteome</keyword>
<dbReference type="EMBL" id="JANBVB010002545">
    <property type="protein sequence ID" value="KAJ2884296.1"/>
    <property type="molecule type" value="Genomic_DNA"/>
</dbReference>
<proteinExistence type="predicted"/>
<sequence>SANQTNDEDQIKEYREAFSLFDKDGDGNITSAELGSVMRSVGQNPTEAELQDMINEVDKDGNGSIDFGEFLSLMARQTSDNNEEEELKEAFRVFDKDGNGFISAAELRHALTNLGEKLTQEEVDEMIQEADVNGDGQIDYDEFVKMMRGDKPSGAPPAGAQQVAAEVGVGLSAFGFAMISLGVVLFFDAGLIAIGNILFLAGMSMVIGVQKTLFFFTRRDKLRGSFAFFAGFLLVLIKWSILGILIEAFGFLNLFGDFFPVVVNFLRHMPVIGRFLSLPGVSQVIDRLAGYQSQLPV</sequence>
<name>A0ACC1LUQ3_9FUNG</name>
<comment type="caution">
    <text evidence="1">The sequence shown here is derived from an EMBL/GenBank/DDBJ whole genome shotgun (WGS) entry which is preliminary data.</text>
</comment>
<organism evidence="1 2">
    <name type="scientific">Coemansia aciculifera</name>
    <dbReference type="NCBI Taxonomy" id="417176"/>
    <lineage>
        <taxon>Eukaryota</taxon>
        <taxon>Fungi</taxon>
        <taxon>Fungi incertae sedis</taxon>
        <taxon>Zoopagomycota</taxon>
        <taxon>Kickxellomycotina</taxon>
        <taxon>Kickxellomycetes</taxon>
        <taxon>Kickxellales</taxon>
        <taxon>Kickxellaceae</taxon>
        <taxon>Coemansia</taxon>
    </lineage>
</organism>
<evidence type="ECO:0000313" key="2">
    <source>
        <dbReference type="Proteomes" id="UP001139981"/>
    </source>
</evidence>
<reference evidence="1" key="1">
    <citation type="submission" date="2022-07" db="EMBL/GenBank/DDBJ databases">
        <title>Phylogenomic reconstructions and comparative analyses of Kickxellomycotina fungi.</title>
        <authorList>
            <person name="Reynolds N.K."/>
            <person name="Stajich J.E."/>
            <person name="Barry K."/>
            <person name="Grigoriev I.V."/>
            <person name="Crous P."/>
            <person name="Smith M.E."/>
        </authorList>
    </citation>
    <scope>NUCLEOTIDE SEQUENCE</scope>
    <source>
        <strain evidence="1">CBS 190363</strain>
    </source>
</reference>